<evidence type="ECO:0000256" key="1">
    <source>
        <dbReference type="SAM" id="MobiDB-lite"/>
    </source>
</evidence>
<keyword evidence="3" id="KW-1185">Reference proteome</keyword>
<protein>
    <submittedName>
        <fullName evidence="2">Uncharacterized protein</fullName>
    </submittedName>
</protein>
<gene>
    <name evidence="2" type="ORF">OE88DRAFT_1643951</name>
</gene>
<name>A0A5C3N4Y4_9AGAM</name>
<accession>A0A5C3N4Y4</accession>
<proteinExistence type="predicted"/>
<evidence type="ECO:0000313" key="2">
    <source>
        <dbReference type="EMBL" id="TFK52202.1"/>
    </source>
</evidence>
<evidence type="ECO:0000313" key="3">
    <source>
        <dbReference type="Proteomes" id="UP000305948"/>
    </source>
</evidence>
<dbReference type="AlphaFoldDB" id="A0A5C3N4Y4"/>
<sequence length="548" mass="61697">MSLVVLIIRRNRRCLAILMIVSPRPRRPEPRDPARHVLVIEAPCRCPGLVVQPAKVVYRTLRRHVLVDAMHGPTSSRTDIRQLVLLFPNWSSDERKDHVSDLIRRVAYPGTERTALSGRYIFRISEVVVSVSTGEIGLSTATYPLAESQYCTAMWGVALLAGVPLGPKAPSTARSSRLTRSSRDANTCRSTSRVRDKPTRQVAWNFEKPSEPHNQRLEAETSSLEKRSRQQASLLCCRLPEQVISLPPIHMQYVSAEASDTPATAAGGRRRPSALLLRTLKQTRLAAEDFVDVAGQRWRSVRFLVVPEEPGFSMRYRHAGPLSHHDIIRPGYLSKWARLKLPDGGIWNISLFEIARGSKYAGLRAHLLSEMIVTAKVLDTALNVSALQGARIVHPGTGSLLIWKFGQRFLVNFRELFMPVWVIGRSAREVLYLQRLFSVQVRESGSTRIVNYTPFTGRAVVQFERSTLPEHKGTRTVVLRIVEIFELTKKEGIDDAYKPLEPKEGSLLMTRTAQRSWVRWSVDVDQPRRGSSAKALTILFDNEAGQAR</sequence>
<feature type="region of interest" description="Disordered" evidence="1">
    <location>
        <begin position="170"/>
        <end position="199"/>
    </location>
</feature>
<organism evidence="2 3">
    <name type="scientific">Heliocybe sulcata</name>
    <dbReference type="NCBI Taxonomy" id="5364"/>
    <lineage>
        <taxon>Eukaryota</taxon>
        <taxon>Fungi</taxon>
        <taxon>Dikarya</taxon>
        <taxon>Basidiomycota</taxon>
        <taxon>Agaricomycotina</taxon>
        <taxon>Agaricomycetes</taxon>
        <taxon>Gloeophyllales</taxon>
        <taxon>Gloeophyllaceae</taxon>
        <taxon>Heliocybe</taxon>
    </lineage>
</organism>
<reference evidence="2 3" key="1">
    <citation type="journal article" date="2019" name="Nat. Ecol. Evol.">
        <title>Megaphylogeny resolves global patterns of mushroom evolution.</title>
        <authorList>
            <person name="Varga T."/>
            <person name="Krizsan K."/>
            <person name="Foldi C."/>
            <person name="Dima B."/>
            <person name="Sanchez-Garcia M."/>
            <person name="Sanchez-Ramirez S."/>
            <person name="Szollosi G.J."/>
            <person name="Szarkandi J.G."/>
            <person name="Papp V."/>
            <person name="Albert L."/>
            <person name="Andreopoulos W."/>
            <person name="Angelini C."/>
            <person name="Antonin V."/>
            <person name="Barry K.W."/>
            <person name="Bougher N.L."/>
            <person name="Buchanan P."/>
            <person name="Buyck B."/>
            <person name="Bense V."/>
            <person name="Catcheside P."/>
            <person name="Chovatia M."/>
            <person name="Cooper J."/>
            <person name="Damon W."/>
            <person name="Desjardin D."/>
            <person name="Finy P."/>
            <person name="Geml J."/>
            <person name="Haridas S."/>
            <person name="Hughes K."/>
            <person name="Justo A."/>
            <person name="Karasinski D."/>
            <person name="Kautmanova I."/>
            <person name="Kiss B."/>
            <person name="Kocsube S."/>
            <person name="Kotiranta H."/>
            <person name="LaButti K.M."/>
            <person name="Lechner B.E."/>
            <person name="Liimatainen K."/>
            <person name="Lipzen A."/>
            <person name="Lukacs Z."/>
            <person name="Mihaltcheva S."/>
            <person name="Morgado L.N."/>
            <person name="Niskanen T."/>
            <person name="Noordeloos M.E."/>
            <person name="Ohm R.A."/>
            <person name="Ortiz-Santana B."/>
            <person name="Ovrebo C."/>
            <person name="Racz N."/>
            <person name="Riley R."/>
            <person name="Savchenko A."/>
            <person name="Shiryaev A."/>
            <person name="Soop K."/>
            <person name="Spirin V."/>
            <person name="Szebenyi C."/>
            <person name="Tomsovsky M."/>
            <person name="Tulloss R.E."/>
            <person name="Uehling J."/>
            <person name="Grigoriev I.V."/>
            <person name="Vagvolgyi C."/>
            <person name="Papp T."/>
            <person name="Martin F.M."/>
            <person name="Miettinen O."/>
            <person name="Hibbett D.S."/>
            <person name="Nagy L.G."/>
        </authorList>
    </citation>
    <scope>NUCLEOTIDE SEQUENCE [LARGE SCALE GENOMIC DNA]</scope>
    <source>
        <strain evidence="2 3">OMC1185</strain>
    </source>
</reference>
<dbReference type="Proteomes" id="UP000305948">
    <property type="component" value="Unassembled WGS sequence"/>
</dbReference>
<dbReference type="EMBL" id="ML213509">
    <property type="protein sequence ID" value="TFK52202.1"/>
    <property type="molecule type" value="Genomic_DNA"/>
</dbReference>